<dbReference type="Gene3D" id="1.25.40.10">
    <property type="entry name" value="Tetratricopeptide repeat domain"/>
    <property type="match status" value="1"/>
</dbReference>
<dbReference type="Pfam" id="PF13181">
    <property type="entry name" value="TPR_8"/>
    <property type="match status" value="1"/>
</dbReference>
<evidence type="ECO:0000256" key="5">
    <source>
        <dbReference type="PROSITE-ProRule" id="PRU00339"/>
    </source>
</evidence>
<keyword evidence="2 5" id="KW-0802">TPR repeat</keyword>
<evidence type="ECO:0000256" key="2">
    <source>
        <dbReference type="ARBA" id="ARBA00022803"/>
    </source>
</evidence>
<dbReference type="SUPFAM" id="SSF48452">
    <property type="entry name" value="TPR-like"/>
    <property type="match status" value="1"/>
</dbReference>
<organism evidence="7 8">
    <name type="scientific">Caenorhabditis bovis</name>
    <dbReference type="NCBI Taxonomy" id="2654633"/>
    <lineage>
        <taxon>Eukaryota</taxon>
        <taxon>Metazoa</taxon>
        <taxon>Ecdysozoa</taxon>
        <taxon>Nematoda</taxon>
        <taxon>Chromadorea</taxon>
        <taxon>Rhabditida</taxon>
        <taxon>Rhabditina</taxon>
        <taxon>Rhabditomorpha</taxon>
        <taxon>Rhabditoidea</taxon>
        <taxon>Rhabditidae</taxon>
        <taxon>Peloderinae</taxon>
        <taxon>Caenorhabditis</taxon>
    </lineage>
</organism>
<feature type="repeat" description="TPR" evidence="5">
    <location>
        <begin position="2"/>
        <end position="35"/>
    </location>
</feature>
<dbReference type="AlphaFoldDB" id="A0A8S1FAE8"/>
<evidence type="ECO:0000256" key="3">
    <source>
        <dbReference type="ARBA" id="ARBA00038275"/>
    </source>
</evidence>
<reference evidence="7 8" key="1">
    <citation type="submission" date="2020-04" db="EMBL/GenBank/DDBJ databases">
        <authorList>
            <person name="Laetsch R D."/>
            <person name="Stevens L."/>
            <person name="Kumar S."/>
            <person name="Blaxter L. M."/>
        </authorList>
    </citation>
    <scope>NUCLEOTIDE SEQUENCE [LARGE SCALE GENOMIC DNA]</scope>
</reference>
<dbReference type="EMBL" id="CADEPM010000008">
    <property type="protein sequence ID" value="CAB3409164.1"/>
    <property type="molecule type" value="Genomic_DNA"/>
</dbReference>
<evidence type="ECO:0000256" key="1">
    <source>
        <dbReference type="ARBA" id="ARBA00022737"/>
    </source>
</evidence>
<protein>
    <recommendedName>
        <fullName evidence="4">RNA polymerase II-associated protein 3</fullName>
    </recommendedName>
</protein>
<dbReference type="OrthoDB" id="245563at2759"/>
<evidence type="ECO:0000313" key="7">
    <source>
        <dbReference type="EMBL" id="CAB3409164.1"/>
    </source>
</evidence>
<dbReference type="InterPro" id="IPR011990">
    <property type="entry name" value="TPR-like_helical_dom_sf"/>
</dbReference>
<dbReference type="PANTHER" id="PTHR46423:SF1">
    <property type="entry name" value="RNA POLYMERASE II-ASSOCIATED PROTEIN 3"/>
    <property type="match status" value="1"/>
</dbReference>
<keyword evidence="1" id="KW-0677">Repeat</keyword>
<evidence type="ECO:0000259" key="6">
    <source>
        <dbReference type="Pfam" id="PF13877"/>
    </source>
</evidence>
<dbReference type="InterPro" id="IPR019734">
    <property type="entry name" value="TPR_rpt"/>
</dbReference>
<gene>
    <name evidence="7" type="ORF">CBOVIS_LOCUS10852</name>
</gene>
<feature type="domain" description="RNA-polymerase II-associated protein 3-like C-terminal" evidence="6">
    <location>
        <begin position="170"/>
        <end position="262"/>
    </location>
</feature>
<comment type="similarity">
    <text evidence="3">Belongs to the RPAP3 family.</text>
</comment>
<dbReference type="GO" id="GO:0101031">
    <property type="term" value="C:protein folding chaperone complex"/>
    <property type="evidence" value="ECO:0007669"/>
    <property type="project" value="TreeGrafter"/>
</dbReference>
<accession>A0A8S1FAE8</accession>
<sequence>MALELKEMGNQAYREKRFNAAVKFYTESLEIQPDPLVFSNRAQAFLKLQLPVLAQMDCAAALKFDQNDVKVLYRLALSLKELGNYEKSLKVAEICAKLSPTAATTQLLADLRKNIKNHAKIIDLPVVSRADYLQDDSELEDVAITYEGMESSNAELMPELPKSKKLARKPPKSFADFAADFNYLLDEPIILAEYFLSIDEADYHRLFDDLIDDRMANEILKALARYVEQNPGNGAQIARKLLKLADVGRFDMIIMLFGAEEKQAISDICKHISPPDADLIFGKFLS</sequence>
<evidence type="ECO:0000313" key="8">
    <source>
        <dbReference type="Proteomes" id="UP000494206"/>
    </source>
</evidence>
<dbReference type="Pfam" id="PF13877">
    <property type="entry name" value="RPAP3_C"/>
    <property type="match status" value="1"/>
</dbReference>
<evidence type="ECO:0000256" key="4">
    <source>
        <dbReference type="ARBA" id="ARBA00040133"/>
    </source>
</evidence>
<dbReference type="PROSITE" id="PS50005">
    <property type="entry name" value="TPR"/>
    <property type="match status" value="1"/>
</dbReference>
<comment type="caution">
    <text evidence="7">The sequence shown here is derived from an EMBL/GenBank/DDBJ whole genome shotgun (WGS) entry which is preliminary data.</text>
</comment>
<dbReference type="Proteomes" id="UP000494206">
    <property type="component" value="Unassembled WGS sequence"/>
</dbReference>
<dbReference type="InterPro" id="IPR051966">
    <property type="entry name" value="RPAP3"/>
</dbReference>
<dbReference type="SMART" id="SM00028">
    <property type="entry name" value="TPR"/>
    <property type="match status" value="3"/>
</dbReference>
<dbReference type="PANTHER" id="PTHR46423">
    <property type="entry name" value="RNA POLYMERASE II-ASSOCIATED PROTEIN 3"/>
    <property type="match status" value="1"/>
</dbReference>
<dbReference type="InterPro" id="IPR025986">
    <property type="entry name" value="RPAP3-like_C"/>
</dbReference>
<keyword evidence="8" id="KW-1185">Reference proteome</keyword>
<name>A0A8S1FAE8_9PELO</name>
<proteinExistence type="inferred from homology"/>